<comment type="caution">
    <text evidence="2">The sequence shown here is derived from an EMBL/GenBank/DDBJ whole genome shotgun (WGS) entry which is preliminary data.</text>
</comment>
<accession>A0A6G0Y438</accession>
<protein>
    <submittedName>
        <fullName evidence="2">MADF domain-containing protein</fullName>
    </submittedName>
</protein>
<dbReference type="Proteomes" id="UP000478052">
    <property type="component" value="Unassembled WGS sequence"/>
</dbReference>
<dbReference type="AlphaFoldDB" id="A0A6G0Y438"/>
<organism evidence="2 3">
    <name type="scientific">Aphis craccivora</name>
    <name type="common">Cowpea aphid</name>
    <dbReference type="NCBI Taxonomy" id="307492"/>
    <lineage>
        <taxon>Eukaryota</taxon>
        <taxon>Metazoa</taxon>
        <taxon>Ecdysozoa</taxon>
        <taxon>Arthropoda</taxon>
        <taxon>Hexapoda</taxon>
        <taxon>Insecta</taxon>
        <taxon>Pterygota</taxon>
        <taxon>Neoptera</taxon>
        <taxon>Paraneoptera</taxon>
        <taxon>Hemiptera</taxon>
        <taxon>Sternorrhyncha</taxon>
        <taxon>Aphidomorpha</taxon>
        <taxon>Aphidoidea</taxon>
        <taxon>Aphididae</taxon>
        <taxon>Aphidini</taxon>
        <taxon>Aphis</taxon>
        <taxon>Aphis</taxon>
    </lineage>
</organism>
<feature type="compositionally biased region" description="Pro residues" evidence="1">
    <location>
        <begin position="17"/>
        <end position="45"/>
    </location>
</feature>
<evidence type="ECO:0000313" key="3">
    <source>
        <dbReference type="Proteomes" id="UP000478052"/>
    </source>
</evidence>
<feature type="region of interest" description="Disordered" evidence="1">
    <location>
        <begin position="1"/>
        <end position="72"/>
    </location>
</feature>
<proteinExistence type="predicted"/>
<gene>
    <name evidence="2" type="ORF">FWK35_00019741</name>
</gene>
<sequence>MTEMIGNDIASPNSSLSPPPSSSLSPPPSSSLSPPPSSSLPPPPSSSQLPQPSLSTPNLASSKKRKKPEDPRLDKAFELLTAAASATNADESQNFGDFVANKLRKYSARTQSAIQHAFMGIFLNADNGMYEQPLIPQYTFDYPSRSTTANMSQDSNLSSPYSTETPTPEQVCTHQVDDGDILNYPILN</sequence>
<evidence type="ECO:0000313" key="2">
    <source>
        <dbReference type="EMBL" id="KAF0748611.1"/>
    </source>
</evidence>
<reference evidence="2 3" key="1">
    <citation type="submission" date="2019-08" db="EMBL/GenBank/DDBJ databases">
        <title>Whole genome of Aphis craccivora.</title>
        <authorList>
            <person name="Voronova N.V."/>
            <person name="Shulinski R.S."/>
            <person name="Bandarenka Y.V."/>
            <person name="Zhorov D.G."/>
            <person name="Warner D."/>
        </authorList>
    </citation>
    <scope>NUCLEOTIDE SEQUENCE [LARGE SCALE GENOMIC DNA]</scope>
    <source>
        <strain evidence="2">180601</strain>
        <tissue evidence="2">Whole Body</tissue>
    </source>
</reference>
<feature type="region of interest" description="Disordered" evidence="1">
    <location>
        <begin position="146"/>
        <end position="170"/>
    </location>
</feature>
<dbReference type="OrthoDB" id="10051975at2759"/>
<evidence type="ECO:0000256" key="1">
    <source>
        <dbReference type="SAM" id="MobiDB-lite"/>
    </source>
</evidence>
<keyword evidence="3" id="KW-1185">Reference proteome</keyword>
<name>A0A6G0Y438_APHCR</name>
<dbReference type="EMBL" id="VUJU01006404">
    <property type="protein sequence ID" value="KAF0748611.1"/>
    <property type="molecule type" value="Genomic_DNA"/>
</dbReference>
<feature type="compositionally biased region" description="Low complexity" evidence="1">
    <location>
        <begin position="46"/>
        <end position="55"/>
    </location>
</feature>